<feature type="domain" description="Helicase ATP-binding" evidence="6">
    <location>
        <begin position="14"/>
        <end position="178"/>
    </location>
</feature>
<evidence type="ECO:0000256" key="3">
    <source>
        <dbReference type="ARBA" id="ARBA00022806"/>
    </source>
</evidence>
<dbReference type="Pfam" id="PF24473">
    <property type="entry name" value="CON_HrpB"/>
    <property type="match status" value="1"/>
</dbReference>
<dbReference type="SMART" id="SM00487">
    <property type="entry name" value="DEXDc"/>
    <property type="match status" value="1"/>
</dbReference>
<dbReference type="InterPro" id="IPR056329">
    <property type="entry name" value="CON_HrpB"/>
</dbReference>
<dbReference type="CDD" id="cd18791">
    <property type="entry name" value="SF2_C_RHA"/>
    <property type="match status" value="1"/>
</dbReference>
<dbReference type="Pfam" id="PF04408">
    <property type="entry name" value="WHD_HA2"/>
    <property type="match status" value="1"/>
</dbReference>
<dbReference type="SMART" id="SM00847">
    <property type="entry name" value="HA2"/>
    <property type="match status" value="1"/>
</dbReference>
<evidence type="ECO:0000256" key="5">
    <source>
        <dbReference type="SAM" id="MobiDB-lite"/>
    </source>
</evidence>
<evidence type="ECO:0000256" key="2">
    <source>
        <dbReference type="ARBA" id="ARBA00022801"/>
    </source>
</evidence>
<comment type="caution">
    <text evidence="8">The sequence shown here is derived from an EMBL/GenBank/DDBJ whole genome shotgun (WGS) entry which is preliminary data.</text>
</comment>
<dbReference type="PROSITE" id="PS51194">
    <property type="entry name" value="HELICASE_CTER"/>
    <property type="match status" value="1"/>
</dbReference>
<dbReference type="AlphaFoldDB" id="A0A0C1QNC0"/>
<evidence type="ECO:0000259" key="6">
    <source>
        <dbReference type="PROSITE" id="PS51192"/>
    </source>
</evidence>
<dbReference type="InterPro" id="IPR001650">
    <property type="entry name" value="Helicase_C-like"/>
</dbReference>
<proteinExistence type="predicted"/>
<evidence type="ECO:0000313" key="9">
    <source>
        <dbReference type="Proteomes" id="UP000031433"/>
    </source>
</evidence>
<dbReference type="Gene3D" id="3.40.50.300">
    <property type="entry name" value="P-loop containing nucleotide triphosphate hydrolases"/>
    <property type="match status" value="2"/>
</dbReference>
<dbReference type="GO" id="GO:0004386">
    <property type="term" value="F:helicase activity"/>
    <property type="evidence" value="ECO:0007669"/>
    <property type="project" value="UniProtKB-KW"/>
</dbReference>
<dbReference type="EMBL" id="JXBL01000001">
    <property type="protein sequence ID" value="KIE42112.1"/>
    <property type="molecule type" value="Genomic_DNA"/>
</dbReference>
<dbReference type="PIRSF" id="PIRSF005496">
    <property type="entry name" value="ATP_hel_hrpB"/>
    <property type="match status" value="1"/>
</dbReference>
<dbReference type="PROSITE" id="PS51192">
    <property type="entry name" value="HELICASE_ATP_BIND_1"/>
    <property type="match status" value="1"/>
</dbReference>
<keyword evidence="2" id="KW-0378">Hydrolase</keyword>
<dbReference type="GO" id="GO:0003676">
    <property type="term" value="F:nucleic acid binding"/>
    <property type="evidence" value="ECO:0007669"/>
    <property type="project" value="InterPro"/>
</dbReference>
<keyword evidence="3 8" id="KW-0347">Helicase</keyword>
<dbReference type="InterPro" id="IPR007502">
    <property type="entry name" value="Helicase-assoc_dom"/>
</dbReference>
<evidence type="ECO:0000256" key="1">
    <source>
        <dbReference type="ARBA" id="ARBA00022741"/>
    </source>
</evidence>
<dbReference type="Pfam" id="PF08482">
    <property type="entry name" value="HrpB_C"/>
    <property type="match status" value="1"/>
</dbReference>
<dbReference type="Gene3D" id="1.20.120.1080">
    <property type="match status" value="1"/>
</dbReference>
<dbReference type="InterPro" id="IPR027417">
    <property type="entry name" value="P-loop_NTPase"/>
</dbReference>
<feature type="region of interest" description="Disordered" evidence="5">
    <location>
        <begin position="821"/>
        <end position="846"/>
    </location>
</feature>
<accession>A0A0C1QNC0</accession>
<dbReference type="Proteomes" id="UP000031433">
    <property type="component" value="Unassembled WGS sequence"/>
</dbReference>
<dbReference type="RefSeq" id="WP_039644377.1">
    <property type="nucleotide sequence ID" value="NZ_JXBL01000001.1"/>
</dbReference>
<dbReference type="InterPro" id="IPR049614">
    <property type="entry name" value="HrpB_DEXH"/>
</dbReference>
<dbReference type="SMART" id="SM00490">
    <property type="entry name" value="HELICc"/>
    <property type="match status" value="1"/>
</dbReference>
<dbReference type="NCBIfam" id="TIGR01970">
    <property type="entry name" value="DEAH_box_HrpB"/>
    <property type="match status" value="1"/>
</dbReference>
<feature type="domain" description="Helicase C-terminal" evidence="7">
    <location>
        <begin position="204"/>
        <end position="369"/>
    </location>
</feature>
<dbReference type="InterPro" id="IPR011545">
    <property type="entry name" value="DEAD/DEAH_box_helicase_dom"/>
</dbReference>
<dbReference type="InterPro" id="IPR014001">
    <property type="entry name" value="Helicase_ATP-bd"/>
</dbReference>
<keyword evidence="4" id="KW-0067">ATP-binding</keyword>
<dbReference type="FunFam" id="3.40.50.300:FF:002125">
    <property type="entry name" value="ATP-dependent helicase HrpB"/>
    <property type="match status" value="1"/>
</dbReference>
<dbReference type="Pfam" id="PF00270">
    <property type="entry name" value="DEAD"/>
    <property type="match status" value="1"/>
</dbReference>
<protein>
    <submittedName>
        <fullName evidence="8">ATP-dependent helicase</fullName>
    </submittedName>
</protein>
<name>A0A0C1QNC0_9BACT</name>
<dbReference type="InterPro" id="IPR048333">
    <property type="entry name" value="HA2_WH"/>
</dbReference>
<sequence length="846" mass="92029">MNRLPVDDVIPDLLTALELRNAAVLQAPPGAGKTTRVPLALLDAPWLNGKRIIMLEPRRLAATNAARWMARSLGEEAGATVGYAIRFDRRVSDRTRVEVVTEGILTRRLQSDPLLEGVGAVIFDEFHERSIHSDLALALCRDVQAGLREDLRIIVMSATMAAAPVAALLGTAPVITSEGRSHPVALRHIPPNDRENLPSAVARAVRIAVRECEGDILAFLPGAGEIRRCGQLLADDPPLQTPLVVPLYGDLPFEEQERAILPVPGRRKVVLATTIAETSLTIEGVRVVVDGGQTRRLRYDPASGLNRLVTERVSAASATQRAGRAGRLGPGTCYRLWPEHDQQVLLAADPPEILIADLAPLALDLAHWGVSDPASLAWLDPPPRGALEEARNLLKALDALDGRGGITETGRRMAELPLHPRLAHMLLRAAERGPAPFACDVAALLTERDIVRNAGAGQAVERAGCDMLVRVEALGQWRQGRGGRDHQVDSSACRAVDRVASHLRRLIAPDGKGRAVADPVRETGLLLSWAYPDRIAQARPGGERRYLLANGRGARLSERSSLHGEQLIVAYLVERGERGDDLIRQASALDPARFHDEFSGDIIRRRRVTWDEREGRVSARDEACYGALVLESRPVSATGDELRDALLAGLRTGPGIAALGWTPAASQFRARVRFLGRVCPGDGWPDLSDERLLETIEDWLGPFLGKARSRVDLASLDLLPPLKALLSWDQLRSLDEGAPTHLTVPSGSRIPLAYDAEGAPTLAVKLQEMFGCADTPAVAWGRVPVVVHLLSPAGRPLQVTSDLRGFWNGAYQEVKKEMRGRYPKHPWPDDPWSAAPTRRTKRAGEG</sequence>
<dbReference type="GO" id="GO:0016787">
    <property type="term" value="F:hydrolase activity"/>
    <property type="evidence" value="ECO:0007669"/>
    <property type="project" value="UniProtKB-KW"/>
</dbReference>
<keyword evidence="9" id="KW-1185">Reference proteome</keyword>
<dbReference type="CDD" id="cd17990">
    <property type="entry name" value="DEXHc_HrpB"/>
    <property type="match status" value="1"/>
</dbReference>
<keyword evidence="1" id="KW-0547">Nucleotide-binding</keyword>
<evidence type="ECO:0000313" key="8">
    <source>
        <dbReference type="EMBL" id="KIE42112.1"/>
    </source>
</evidence>
<dbReference type="FunFam" id="1.20.120.1080:FF:000055">
    <property type="entry name" value="ATP-dependent helicase HrpB"/>
    <property type="match status" value="1"/>
</dbReference>
<dbReference type="GO" id="GO:0005524">
    <property type="term" value="F:ATP binding"/>
    <property type="evidence" value="ECO:0007669"/>
    <property type="project" value="UniProtKB-KW"/>
</dbReference>
<evidence type="ECO:0000256" key="4">
    <source>
        <dbReference type="ARBA" id="ARBA00022840"/>
    </source>
</evidence>
<dbReference type="InterPro" id="IPR013689">
    <property type="entry name" value="RNA_helicase_ATP-dep_HrpB_C"/>
</dbReference>
<organism evidence="8 9">
    <name type="scientific">Geobacter soli</name>
    <dbReference type="NCBI Taxonomy" id="1510391"/>
    <lineage>
        <taxon>Bacteria</taxon>
        <taxon>Pseudomonadati</taxon>
        <taxon>Thermodesulfobacteriota</taxon>
        <taxon>Desulfuromonadia</taxon>
        <taxon>Geobacterales</taxon>
        <taxon>Geobacteraceae</taxon>
        <taxon>Geobacter</taxon>
    </lineage>
</organism>
<dbReference type="Pfam" id="PF00271">
    <property type="entry name" value="Helicase_C"/>
    <property type="match status" value="1"/>
</dbReference>
<dbReference type="PANTHER" id="PTHR43519:SF1">
    <property type="entry name" value="ATP-DEPENDENT RNA HELICASE HRPB"/>
    <property type="match status" value="1"/>
</dbReference>
<gene>
    <name evidence="8" type="ORF">SE37_05470</name>
</gene>
<dbReference type="InterPro" id="IPR010225">
    <property type="entry name" value="HrpB"/>
</dbReference>
<reference evidence="8 9" key="1">
    <citation type="submission" date="2015-01" db="EMBL/GenBank/DDBJ databases">
        <title>Genome sequence of the anaerobic bacterium Geobacter soli GSS01, a dissimilatory Fe(III) reducer from soil.</title>
        <authorList>
            <person name="Yang G."/>
            <person name="Zhou S."/>
        </authorList>
    </citation>
    <scope>NUCLEOTIDE SEQUENCE [LARGE SCALE GENOMIC DNA]</scope>
    <source>
        <strain evidence="8 9">GSS01</strain>
    </source>
</reference>
<evidence type="ECO:0000259" key="7">
    <source>
        <dbReference type="PROSITE" id="PS51194"/>
    </source>
</evidence>
<dbReference type="PANTHER" id="PTHR43519">
    <property type="entry name" value="ATP-DEPENDENT RNA HELICASE HRPB"/>
    <property type="match status" value="1"/>
</dbReference>
<dbReference type="SUPFAM" id="SSF52540">
    <property type="entry name" value="P-loop containing nucleoside triphosphate hydrolases"/>
    <property type="match status" value="1"/>
</dbReference>